<dbReference type="InParanoid" id="A0A212FGW4"/>
<evidence type="ECO:0000313" key="2">
    <source>
        <dbReference type="Proteomes" id="UP000007151"/>
    </source>
</evidence>
<proteinExistence type="predicted"/>
<name>A0A212FGW4_DANPL</name>
<sequence>MTSSPGGGAAEWSGWGERAVPATVRQTRDRLATGGMFCAELHALLTHLDLDEFLPSTDNTLEELRIRLADHTGELTAVMPISVLEDATGYPAAQIKNMNEEQKSALRWIFMLEHCYCNVSVTPPRVVLLALRKATASDPIPLY</sequence>
<dbReference type="STRING" id="278856.A0A212FGW4"/>
<reference evidence="1 2" key="1">
    <citation type="journal article" date="2011" name="Cell">
        <title>The monarch butterfly genome yields insights into long-distance migration.</title>
        <authorList>
            <person name="Zhan S."/>
            <person name="Merlin C."/>
            <person name="Boore J.L."/>
            <person name="Reppert S.M."/>
        </authorList>
    </citation>
    <scope>NUCLEOTIDE SEQUENCE [LARGE SCALE GENOMIC DNA]</scope>
    <source>
        <strain evidence="1">F-2</strain>
    </source>
</reference>
<comment type="caution">
    <text evidence="1">The sequence shown here is derived from an EMBL/GenBank/DDBJ whole genome shotgun (WGS) entry which is preliminary data.</text>
</comment>
<protein>
    <submittedName>
        <fullName evidence="1">Uncharacterized protein</fullName>
    </submittedName>
</protein>
<accession>A0A212FGW4</accession>
<dbReference type="Proteomes" id="UP000007151">
    <property type="component" value="Unassembled WGS sequence"/>
</dbReference>
<gene>
    <name evidence="1" type="ORF">KGM_204854</name>
</gene>
<keyword evidence="2" id="KW-1185">Reference proteome</keyword>
<dbReference type="EMBL" id="AGBW02008593">
    <property type="protein sequence ID" value="OWR52964.1"/>
    <property type="molecule type" value="Genomic_DNA"/>
</dbReference>
<organism evidence="1 2">
    <name type="scientific">Danaus plexippus plexippus</name>
    <dbReference type="NCBI Taxonomy" id="278856"/>
    <lineage>
        <taxon>Eukaryota</taxon>
        <taxon>Metazoa</taxon>
        <taxon>Ecdysozoa</taxon>
        <taxon>Arthropoda</taxon>
        <taxon>Hexapoda</taxon>
        <taxon>Insecta</taxon>
        <taxon>Pterygota</taxon>
        <taxon>Neoptera</taxon>
        <taxon>Endopterygota</taxon>
        <taxon>Lepidoptera</taxon>
        <taxon>Glossata</taxon>
        <taxon>Ditrysia</taxon>
        <taxon>Papilionoidea</taxon>
        <taxon>Nymphalidae</taxon>
        <taxon>Danainae</taxon>
        <taxon>Danaini</taxon>
        <taxon>Danaina</taxon>
        <taxon>Danaus</taxon>
        <taxon>Danaus</taxon>
    </lineage>
</organism>
<dbReference type="KEGG" id="dpl:KGM_204854"/>
<evidence type="ECO:0000313" key="1">
    <source>
        <dbReference type="EMBL" id="OWR52964.1"/>
    </source>
</evidence>
<dbReference type="AlphaFoldDB" id="A0A212FGW4"/>